<dbReference type="InterPro" id="IPR051310">
    <property type="entry name" value="MCP_chemotaxis"/>
</dbReference>
<keyword evidence="3" id="KW-0488">Methylation</keyword>
<dbReference type="PRINTS" id="PR00260">
    <property type="entry name" value="CHEMTRNSDUCR"/>
</dbReference>
<dbReference type="InterPro" id="IPR004089">
    <property type="entry name" value="MCPsignal_dom"/>
</dbReference>
<evidence type="ECO:0000259" key="10">
    <source>
        <dbReference type="PROSITE" id="PS50111"/>
    </source>
</evidence>
<feature type="domain" description="Methyl-accepting transducer" evidence="10">
    <location>
        <begin position="278"/>
        <end position="507"/>
    </location>
</feature>
<dbReference type="Pfam" id="PF17200">
    <property type="entry name" value="sCache_2"/>
    <property type="match status" value="1"/>
</dbReference>
<dbReference type="Pfam" id="PF00015">
    <property type="entry name" value="MCPsignal"/>
    <property type="match status" value="1"/>
</dbReference>
<evidence type="ECO:0000313" key="12">
    <source>
        <dbReference type="Proteomes" id="UP000541136"/>
    </source>
</evidence>
<feature type="transmembrane region" description="Helical" evidence="9">
    <location>
        <begin position="12"/>
        <end position="36"/>
    </location>
</feature>
<evidence type="ECO:0000256" key="8">
    <source>
        <dbReference type="PROSITE-ProRule" id="PRU00284"/>
    </source>
</evidence>
<proteinExistence type="inferred from homology"/>
<dbReference type="SMART" id="SM00283">
    <property type="entry name" value="MA"/>
    <property type="match status" value="1"/>
</dbReference>
<dbReference type="GO" id="GO:0006935">
    <property type="term" value="P:chemotaxis"/>
    <property type="evidence" value="ECO:0007669"/>
    <property type="project" value="InterPro"/>
</dbReference>
<dbReference type="SMART" id="SM01049">
    <property type="entry name" value="Cache_2"/>
    <property type="match status" value="1"/>
</dbReference>
<keyword evidence="2" id="KW-1003">Cell membrane</keyword>
<sequence length="533" mass="56913">MSRSLKAWTRTTAFKFALFTLAAIIGIIVLTASLLWMERGALLQERQVGARQAVETAYGVITYYHRLAGTGALPEEQAKKQAMEVLRGMRYSGQEYFWINDMAPRMVMHPIKPELEGKDLSGMQDPNGLKLFVAFVDTVKASPTHDGYVFYLWPKPGVDQPVEKVSYVKEFAPWGWILGSGVYLDTVDAVVWGQAGGFALAAAILALILLVLGAVLSRRLVRQLGGEPDAVIQIADRMSRGDLRVDIPVRPGDQASLMHAMRVMRDGIAQAVAQVRQGTEWIGQSVGQIVHGNLDLSARTEQQAASLQETAASMEEITSTVNHNAANAQQANTLAATASEIASRGGQNVSRVVETMGEVNASTRQMSDIVGVIDSIAFQTNILALNAAVEAARAGEQGKGFAVVASEVRALAQRSSNAAKEIRSLIDSTVQKIQAGAEMADGAGQTMTEVVSSVQRVADIMSEITLASREQAAGIEQINLAIGQMDQVTQQNAALVVEAGTAAQSLNDQMNGLNSAVGVFQLSGPGAPALPQE</sequence>
<dbReference type="RefSeq" id="WP_244978312.1">
    <property type="nucleotide sequence ID" value="NZ_JACHIB010000017.1"/>
</dbReference>
<dbReference type="GO" id="GO:0005886">
    <property type="term" value="C:plasma membrane"/>
    <property type="evidence" value="ECO:0007669"/>
    <property type="project" value="UniProtKB-SubCell"/>
</dbReference>
<evidence type="ECO:0000256" key="1">
    <source>
        <dbReference type="ARBA" id="ARBA00004651"/>
    </source>
</evidence>
<dbReference type="InterPro" id="IPR004090">
    <property type="entry name" value="Chemotax_Me-accpt_rcpt"/>
</dbReference>
<comment type="subcellular location">
    <subcellularLocation>
        <location evidence="1">Cell membrane</location>
        <topology evidence="1">Multi-pass membrane protein</topology>
    </subcellularLocation>
</comment>
<dbReference type="InterPro" id="IPR033480">
    <property type="entry name" value="sCache_2"/>
</dbReference>
<reference evidence="11 12" key="1">
    <citation type="submission" date="2020-08" db="EMBL/GenBank/DDBJ databases">
        <title>Genomic Encyclopedia of Type Strains, Phase IV (KMG-IV): sequencing the most valuable type-strain genomes for metagenomic binning, comparative biology and taxonomic classification.</title>
        <authorList>
            <person name="Goeker M."/>
        </authorList>
    </citation>
    <scope>NUCLEOTIDE SEQUENCE [LARGE SCALE GENOMIC DNA]</scope>
    <source>
        <strain evidence="11 12">DSM 12141</strain>
    </source>
</reference>
<gene>
    <name evidence="11" type="ORF">HNR28_002853</name>
</gene>
<evidence type="ECO:0000256" key="9">
    <source>
        <dbReference type="SAM" id="Phobius"/>
    </source>
</evidence>
<keyword evidence="4 9" id="KW-0812">Transmembrane</keyword>
<dbReference type="GO" id="GO:0004888">
    <property type="term" value="F:transmembrane signaling receptor activity"/>
    <property type="evidence" value="ECO:0007669"/>
    <property type="project" value="InterPro"/>
</dbReference>
<dbReference type="CDD" id="cd11386">
    <property type="entry name" value="MCP_signal"/>
    <property type="match status" value="1"/>
</dbReference>
<keyword evidence="6 9" id="KW-0472">Membrane</keyword>
<dbReference type="Gene3D" id="3.30.450.20">
    <property type="entry name" value="PAS domain"/>
    <property type="match status" value="1"/>
</dbReference>
<organism evidence="11 12">
    <name type="scientific">Castellaniella defragrans</name>
    <name type="common">Alcaligenes defragrans</name>
    <dbReference type="NCBI Taxonomy" id="75697"/>
    <lineage>
        <taxon>Bacteria</taxon>
        <taxon>Pseudomonadati</taxon>
        <taxon>Pseudomonadota</taxon>
        <taxon>Betaproteobacteria</taxon>
        <taxon>Burkholderiales</taxon>
        <taxon>Alcaligenaceae</taxon>
        <taxon>Castellaniella</taxon>
    </lineage>
</organism>
<dbReference type="AlphaFoldDB" id="A0A7W9TQ30"/>
<protein>
    <submittedName>
        <fullName evidence="11">Methyl-accepting chemotaxis protein</fullName>
    </submittedName>
</protein>
<evidence type="ECO:0000256" key="5">
    <source>
        <dbReference type="ARBA" id="ARBA00022989"/>
    </source>
</evidence>
<dbReference type="SUPFAM" id="SSF58104">
    <property type="entry name" value="Methyl-accepting chemotaxis protein (MCP) signaling domain"/>
    <property type="match status" value="1"/>
</dbReference>
<dbReference type="PANTHER" id="PTHR43531:SF14">
    <property type="entry name" value="METHYL-ACCEPTING CHEMOTAXIS PROTEIN I-RELATED"/>
    <property type="match status" value="1"/>
</dbReference>
<evidence type="ECO:0000256" key="4">
    <source>
        <dbReference type="ARBA" id="ARBA00022692"/>
    </source>
</evidence>
<dbReference type="GO" id="GO:0007165">
    <property type="term" value="P:signal transduction"/>
    <property type="evidence" value="ECO:0007669"/>
    <property type="project" value="UniProtKB-KW"/>
</dbReference>
<feature type="transmembrane region" description="Helical" evidence="9">
    <location>
        <begin position="191"/>
        <end position="216"/>
    </location>
</feature>
<name>A0A7W9TQ30_CASDE</name>
<evidence type="ECO:0000256" key="7">
    <source>
        <dbReference type="ARBA" id="ARBA00029447"/>
    </source>
</evidence>
<evidence type="ECO:0000256" key="6">
    <source>
        <dbReference type="ARBA" id="ARBA00023136"/>
    </source>
</evidence>
<accession>A0A7W9TQ30</accession>
<evidence type="ECO:0000256" key="3">
    <source>
        <dbReference type="ARBA" id="ARBA00022481"/>
    </source>
</evidence>
<keyword evidence="5 9" id="KW-1133">Transmembrane helix</keyword>
<dbReference type="FunFam" id="1.10.287.950:FF:000001">
    <property type="entry name" value="Methyl-accepting chemotaxis sensory transducer"/>
    <property type="match status" value="1"/>
</dbReference>
<dbReference type="PANTHER" id="PTHR43531">
    <property type="entry name" value="PROTEIN ICFG"/>
    <property type="match status" value="1"/>
</dbReference>
<comment type="similarity">
    <text evidence="7">Belongs to the methyl-accepting chemotaxis (MCP) protein family.</text>
</comment>
<dbReference type="Gene3D" id="1.10.287.950">
    <property type="entry name" value="Methyl-accepting chemotaxis protein"/>
    <property type="match status" value="1"/>
</dbReference>
<dbReference type="Proteomes" id="UP000541136">
    <property type="component" value="Unassembled WGS sequence"/>
</dbReference>
<evidence type="ECO:0000256" key="2">
    <source>
        <dbReference type="ARBA" id="ARBA00022475"/>
    </source>
</evidence>
<comment type="caution">
    <text evidence="11">The sequence shown here is derived from an EMBL/GenBank/DDBJ whole genome shotgun (WGS) entry which is preliminary data.</text>
</comment>
<evidence type="ECO:0000313" key="11">
    <source>
        <dbReference type="EMBL" id="MBB6084805.1"/>
    </source>
</evidence>
<dbReference type="EMBL" id="JACHIB010000017">
    <property type="protein sequence ID" value="MBB6084805.1"/>
    <property type="molecule type" value="Genomic_DNA"/>
</dbReference>
<dbReference type="PROSITE" id="PS50111">
    <property type="entry name" value="CHEMOTAXIS_TRANSDUC_2"/>
    <property type="match status" value="1"/>
</dbReference>
<keyword evidence="8" id="KW-0807">Transducer</keyword>